<proteinExistence type="predicted"/>
<dbReference type="AlphaFoldDB" id="A0A2X1UM33"/>
<dbReference type="Proteomes" id="UP000250242">
    <property type="component" value="Unassembled WGS sequence"/>
</dbReference>
<feature type="region of interest" description="Disordered" evidence="1">
    <location>
        <begin position="110"/>
        <end position="175"/>
    </location>
</feature>
<evidence type="ECO:0000313" key="2">
    <source>
        <dbReference type="EMBL" id="SPY08157.1"/>
    </source>
</evidence>
<sequence>MTSNLGRPVSFYPSLARAFDDISTALLICQFMYWRKKVGGREIYKTQEEIEVETGIKAGAQRRIFKNLQKDGFVQIVKKGMPAKNYYKWNWEQIDSFINEFLCAEKSGNTADKKEAEKEEKDTPQSYRNDSTSPAESVEQDVSNQQNKTSRNDSTSSIESTALVLPNQQHPCYRNGRTTSEITQEITTETTTHKQTDIAQPIAKKGDRSDVVDDVEKSFNKFWVAGMVKINKKTSFARYKTRLKESGMKPSDFADMLARDVRARLKAEQLGFDKMHPTTYLNGARWEDEIVANSRAIGEKQRFNPYEYMRSQNQSSQRSHSDYSKNDESVLDIQARVIQ</sequence>
<evidence type="ECO:0000313" key="3">
    <source>
        <dbReference type="Proteomes" id="UP000250242"/>
    </source>
</evidence>
<accession>A0A2X1UM33</accession>
<gene>
    <name evidence="2" type="ORF">NCTC11009_01378</name>
</gene>
<protein>
    <recommendedName>
        <fullName evidence="4">Phage replication protein O, N-terminal domain</fullName>
    </recommendedName>
</protein>
<feature type="compositionally biased region" description="Basic and acidic residues" evidence="1">
    <location>
        <begin position="111"/>
        <end position="123"/>
    </location>
</feature>
<feature type="compositionally biased region" description="Basic and acidic residues" evidence="1">
    <location>
        <begin position="319"/>
        <end position="328"/>
    </location>
</feature>
<feature type="compositionally biased region" description="Polar residues" evidence="1">
    <location>
        <begin position="124"/>
        <end position="170"/>
    </location>
</feature>
<organism evidence="2 3">
    <name type="scientific">Oligella urethralis</name>
    <dbReference type="NCBI Taxonomy" id="90245"/>
    <lineage>
        <taxon>Bacteria</taxon>
        <taxon>Pseudomonadati</taxon>
        <taxon>Pseudomonadota</taxon>
        <taxon>Betaproteobacteria</taxon>
        <taxon>Burkholderiales</taxon>
        <taxon>Alcaligenaceae</taxon>
        <taxon>Oligella</taxon>
    </lineage>
</organism>
<reference evidence="2 3" key="1">
    <citation type="submission" date="2018-06" db="EMBL/GenBank/DDBJ databases">
        <authorList>
            <consortium name="Pathogen Informatics"/>
            <person name="Doyle S."/>
        </authorList>
    </citation>
    <scope>NUCLEOTIDE SEQUENCE [LARGE SCALE GENOMIC DNA]</scope>
    <source>
        <strain evidence="2 3">NCTC11009</strain>
    </source>
</reference>
<evidence type="ECO:0008006" key="4">
    <source>
        <dbReference type="Google" id="ProtNLM"/>
    </source>
</evidence>
<dbReference type="EMBL" id="UATH01000001">
    <property type="protein sequence ID" value="SPY08157.1"/>
    <property type="molecule type" value="Genomic_DNA"/>
</dbReference>
<dbReference type="RefSeq" id="WP_113062572.1">
    <property type="nucleotide sequence ID" value="NZ_CAUPHC010000005.1"/>
</dbReference>
<name>A0A2X1UM33_9BURK</name>
<feature type="region of interest" description="Disordered" evidence="1">
    <location>
        <begin position="303"/>
        <end position="333"/>
    </location>
</feature>
<evidence type="ECO:0000256" key="1">
    <source>
        <dbReference type="SAM" id="MobiDB-lite"/>
    </source>
</evidence>